<dbReference type="Proteomes" id="UP001177023">
    <property type="component" value="Unassembled WGS sequence"/>
</dbReference>
<dbReference type="PANTHER" id="PTHR12411">
    <property type="entry name" value="CYSTEINE PROTEASE FAMILY C1-RELATED"/>
    <property type="match status" value="1"/>
</dbReference>
<keyword evidence="3" id="KW-0378">Hydrolase</keyword>
<feature type="non-terminal residue" evidence="7">
    <location>
        <position position="1"/>
    </location>
</feature>
<name>A0AA36D9L9_9BILA</name>
<evidence type="ECO:0000313" key="7">
    <source>
        <dbReference type="EMBL" id="CAJ0583688.1"/>
    </source>
</evidence>
<sequence length="353" mass="40014">MTGISSLIFAAIFVSGHCWKATQHDVDVVNARETLFKSKLYPHKDFDAMTMSKDFVQPKPPKSFGKRVHAIDPNSLPKSFDSREKWASCKSLFNIRDQSQCGDCWAVAAASTLSDRMCIHTNGKFNDELSAQDITTCCPYCFSDNGCRGGDHFSAWRYWIEYGVVTGDSYGMGTGCQPYWLAPCGQHNTTYFRDCTHSTYPPDWQGTTTPWDYPYSPACSKQCQKGYAKTWDEDKKFGITAYNFWPNDTTSVMYEIMNYGPVETSFHFCHEFNNYESGIYTQANCVPHGWHAVKIVGWGEENGKPYWIVANSFGNDWGEQGFFRKLRNDCGDGDYFLDNVTGGLPRVPYNGDV</sequence>
<organism evidence="7 8">
    <name type="scientific">Mesorhabditis spiculigera</name>
    <dbReference type="NCBI Taxonomy" id="96644"/>
    <lineage>
        <taxon>Eukaryota</taxon>
        <taxon>Metazoa</taxon>
        <taxon>Ecdysozoa</taxon>
        <taxon>Nematoda</taxon>
        <taxon>Chromadorea</taxon>
        <taxon>Rhabditida</taxon>
        <taxon>Rhabditina</taxon>
        <taxon>Rhabditomorpha</taxon>
        <taxon>Rhabditoidea</taxon>
        <taxon>Rhabditidae</taxon>
        <taxon>Mesorhabditinae</taxon>
        <taxon>Mesorhabditis</taxon>
    </lineage>
</organism>
<dbReference type="SMART" id="SM00645">
    <property type="entry name" value="Pept_C1"/>
    <property type="match status" value="1"/>
</dbReference>
<keyword evidence="5" id="KW-0732">Signal</keyword>
<dbReference type="PROSITE" id="PS00139">
    <property type="entry name" value="THIOL_PROTEASE_CYS"/>
    <property type="match status" value="1"/>
</dbReference>
<dbReference type="GO" id="GO:0008234">
    <property type="term" value="F:cysteine-type peptidase activity"/>
    <property type="evidence" value="ECO:0007669"/>
    <property type="project" value="UniProtKB-KW"/>
</dbReference>
<gene>
    <name evidence="7" type="ORF">MSPICULIGERA_LOCUS21759</name>
</gene>
<feature type="domain" description="Peptidase C1A papain C-terminal" evidence="6">
    <location>
        <begin position="76"/>
        <end position="344"/>
    </location>
</feature>
<evidence type="ECO:0000313" key="8">
    <source>
        <dbReference type="Proteomes" id="UP001177023"/>
    </source>
</evidence>
<proteinExistence type="inferred from homology"/>
<keyword evidence="2" id="KW-0645">Protease</keyword>
<feature type="signal peptide" evidence="5">
    <location>
        <begin position="1"/>
        <end position="18"/>
    </location>
</feature>
<evidence type="ECO:0000256" key="1">
    <source>
        <dbReference type="ARBA" id="ARBA00008455"/>
    </source>
</evidence>
<dbReference type="SUPFAM" id="SSF54001">
    <property type="entry name" value="Cysteine proteinases"/>
    <property type="match status" value="1"/>
</dbReference>
<dbReference type="GO" id="GO:0006508">
    <property type="term" value="P:proteolysis"/>
    <property type="evidence" value="ECO:0007669"/>
    <property type="project" value="UniProtKB-KW"/>
</dbReference>
<reference evidence="7" key="1">
    <citation type="submission" date="2023-06" db="EMBL/GenBank/DDBJ databases">
        <authorList>
            <person name="Delattre M."/>
        </authorList>
    </citation>
    <scope>NUCLEOTIDE SEQUENCE</scope>
    <source>
        <strain evidence="7">AF72</strain>
    </source>
</reference>
<comment type="similarity">
    <text evidence="1">Belongs to the peptidase C1 family.</text>
</comment>
<comment type="caution">
    <text evidence="7">The sequence shown here is derived from an EMBL/GenBank/DDBJ whole genome shotgun (WGS) entry which is preliminary data.</text>
</comment>
<keyword evidence="4" id="KW-0788">Thiol protease</keyword>
<protein>
    <recommendedName>
        <fullName evidence="6">Peptidase C1A papain C-terminal domain-containing protein</fullName>
    </recommendedName>
</protein>
<keyword evidence="8" id="KW-1185">Reference proteome</keyword>
<feature type="chain" id="PRO_5041358837" description="Peptidase C1A papain C-terminal domain-containing protein" evidence="5">
    <location>
        <begin position="19"/>
        <end position="353"/>
    </location>
</feature>
<evidence type="ECO:0000256" key="4">
    <source>
        <dbReference type="ARBA" id="ARBA00022807"/>
    </source>
</evidence>
<dbReference type="InterPro" id="IPR013128">
    <property type="entry name" value="Peptidase_C1A"/>
</dbReference>
<accession>A0AA36D9L9</accession>
<dbReference type="PRINTS" id="PR00705">
    <property type="entry name" value="PAPAIN"/>
</dbReference>
<dbReference type="Gene3D" id="3.90.70.10">
    <property type="entry name" value="Cysteine proteinases"/>
    <property type="match status" value="1"/>
</dbReference>
<dbReference type="AlphaFoldDB" id="A0AA36D9L9"/>
<dbReference type="Pfam" id="PF00112">
    <property type="entry name" value="Peptidase_C1"/>
    <property type="match status" value="1"/>
</dbReference>
<dbReference type="EMBL" id="CATQJA010002665">
    <property type="protein sequence ID" value="CAJ0583688.1"/>
    <property type="molecule type" value="Genomic_DNA"/>
</dbReference>
<dbReference type="InterPro" id="IPR038765">
    <property type="entry name" value="Papain-like_cys_pep_sf"/>
</dbReference>
<evidence type="ECO:0000259" key="6">
    <source>
        <dbReference type="SMART" id="SM00645"/>
    </source>
</evidence>
<evidence type="ECO:0000256" key="3">
    <source>
        <dbReference type="ARBA" id="ARBA00022801"/>
    </source>
</evidence>
<evidence type="ECO:0000256" key="5">
    <source>
        <dbReference type="SAM" id="SignalP"/>
    </source>
</evidence>
<dbReference type="InterPro" id="IPR025660">
    <property type="entry name" value="Pept_his_AS"/>
</dbReference>
<dbReference type="InterPro" id="IPR000668">
    <property type="entry name" value="Peptidase_C1A_C"/>
</dbReference>
<dbReference type="CDD" id="cd02620">
    <property type="entry name" value="Peptidase_C1A_CathepsinB"/>
    <property type="match status" value="1"/>
</dbReference>
<evidence type="ECO:0000256" key="2">
    <source>
        <dbReference type="ARBA" id="ARBA00022670"/>
    </source>
</evidence>
<dbReference type="InterPro" id="IPR000169">
    <property type="entry name" value="Pept_cys_AS"/>
</dbReference>
<dbReference type="PROSITE" id="PS00639">
    <property type="entry name" value="THIOL_PROTEASE_HIS"/>
    <property type="match status" value="1"/>
</dbReference>